<dbReference type="NCBIfam" id="TIGR04256">
    <property type="entry name" value="GxxExxY"/>
    <property type="match status" value="1"/>
</dbReference>
<evidence type="ECO:0000313" key="2">
    <source>
        <dbReference type="Proteomes" id="UP001202248"/>
    </source>
</evidence>
<reference evidence="1 2" key="1">
    <citation type="submission" date="2022-02" db="EMBL/GenBank/DDBJ databases">
        <authorList>
            <person name="Min J."/>
        </authorList>
    </citation>
    <scope>NUCLEOTIDE SEQUENCE [LARGE SCALE GENOMIC DNA]</scope>
    <source>
        <strain evidence="1 2">GR10-1</strain>
    </source>
</reference>
<sequence length="134" mass="15419">MASEIIYKEESHAIIGACMRVHSALGAGFLESVYVEALGKELESSGIVFEKEKKLRILFGNVWLDKYFKIDFVCYEDILLEIKAVSFLIKDFERQVLNYLKASNKRLGLLVNFGEKSLVYKRIINPNIRDNHSQ</sequence>
<dbReference type="EMBL" id="JAKWBL010000001">
    <property type="protein sequence ID" value="MCH5596527.1"/>
    <property type="molecule type" value="Genomic_DNA"/>
</dbReference>
<gene>
    <name evidence="1" type="ORF">MKP09_00580</name>
</gene>
<organism evidence="1 2">
    <name type="scientific">Niabella ginsengisoli</name>
    <dbReference type="NCBI Taxonomy" id="522298"/>
    <lineage>
        <taxon>Bacteria</taxon>
        <taxon>Pseudomonadati</taxon>
        <taxon>Bacteroidota</taxon>
        <taxon>Chitinophagia</taxon>
        <taxon>Chitinophagales</taxon>
        <taxon>Chitinophagaceae</taxon>
        <taxon>Niabella</taxon>
    </lineage>
</organism>
<name>A0ABS9SDU1_9BACT</name>
<dbReference type="RefSeq" id="WP_240825550.1">
    <property type="nucleotide sequence ID" value="NZ_JAKWBL010000001.1"/>
</dbReference>
<keyword evidence="2" id="KW-1185">Reference proteome</keyword>
<comment type="caution">
    <text evidence="1">The sequence shown here is derived from an EMBL/GenBank/DDBJ whole genome shotgun (WGS) entry which is preliminary data.</text>
</comment>
<dbReference type="InterPro" id="IPR026350">
    <property type="entry name" value="GxxExxY"/>
</dbReference>
<protein>
    <submittedName>
        <fullName evidence="1">GxxExxY protein</fullName>
    </submittedName>
</protein>
<evidence type="ECO:0000313" key="1">
    <source>
        <dbReference type="EMBL" id="MCH5596527.1"/>
    </source>
</evidence>
<accession>A0ABS9SDU1</accession>
<dbReference type="Pfam" id="PF13366">
    <property type="entry name" value="PDDEXK_3"/>
    <property type="match status" value="1"/>
</dbReference>
<dbReference type="Proteomes" id="UP001202248">
    <property type="component" value="Unassembled WGS sequence"/>
</dbReference>
<proteinExistence type="predicted"/>